<keyword evidence="2" id="KW-0865">Zymogen</keyword>
<dbReference type="InterPro" id="IPR013128">
    <property type="entry name" value="Peptidase_C1A"/>
</dbReference>
<dbReference type="InterPro" id="IPR000169">
    <property type="entry name" value="Pept_cys_AS"/>
</dbReference>
<dbReference type="VEuPathDB" id="FungiDB:H257_14673"/>
<dbReference type="SMART" id="SM00645">
    <property type="entry name" value="Pept_C1"/>
    <property type="match status" value="1"/>
</dbReference>
<dbReference type="SUPFAM" id="SSF54001">
    <property type="entry name" value="Cysteine proteinases"/>
    <property type="match status" value="1"/>
</dbReference>
<evidence type="ECO:0000256" key="2">
    <source>
        <dbReference type="ARBA" id="ARBA00023145"/>
    </source>
</evidence>
<feature type="region of interest" description="Disordered" evidence="3">
    <location>
        <begin position="345"/>
        <end position="442"/>
    </location>
</feature>
<dbReference type="AlphaFoldDB" id="A0A397BDV9"/>
<dbReference type="GO" id="GO:0008234">
    <property type="term" value="F:cysteine-type peptidase activity"/>
    <property type="evidence" value="ECO:0007669"/>
    <property type="project" value="InterPro"/>
</dbReference>
<evidence type="ECO:0000313" key="6">
    <source>
        <dbReference type="EMBL" id="RHZ29396.1"/>
    </source>
</evidence>
<accession>A0A397BDV9</accession>
<dbReference type="PRINTS" id="PR00705">
    <property type="entry name" value="PAPAIN"/>
</dbReference>
<proteinExistence type="inferred from homology"/>
<feature type="domain" description="Peptidase C1A papain C-terminal" evidence="4">
    <location>
        <begin position="134"/>
        <end position="344"/>
    </location>
</feature>
<dbReference type="Proteomes" id="UP000266239">
    <property type="component" value="Unassembled WGS sequence"/>
</dbReference>
<name>A0A397BDV9_APHAT</name>
<feature type="compositionally biased region" description="Low complexity" evidence="3">
    <location>
        <begin position="405"/>
        <end position="427"/>
    </location>
</feature>
<dbReference type="Proteomes" id="UP000286510">
    <property type="component" value="Unassembled WGS sequence"/>
</dbReference>
<comment type="caution">
    <text evidence="5">The sequence shown here is derived from an EMBL/GenBank/DDBJ whole genome shotgun (WGS) entry which is preliminary data.</text>
</comment>
<evidence type="ECO:0000313" key="8">
    <source>
        <dbReference type="Proteomes" id="UP000286510"/>
    </source>
</evidence>
<reference evidence="7 8" key="1">
    <citation type="submission" date="2018-08" db="EMBL/GenBank/DDBJ databases">
        <title>Aphanomyces genome sequencing and annotation.</title>
        <authorList>
            <person name="Minardi D."/>
            <person name="Oidtmann B."/>
            <person name="Van Der Giezen M."/>
            <person name="Studholme D.J."/>
        </authorList>
    </citation>
    <scope>NUCLEOTIDE SEQUENCE [LARGE SCALE GENOMIC DNA]</scope>
    <source>
        <strain evidence="6 8">FDL457</strain>
        <strain evidence="5 7">Yx</strain>
    </source>
</reference>
<comment type="similarity">
    <text evidence="1">Belongs to the peptidase C1 family.</text>
</comment>
<protein>
    <recommendedName>
        <fullName evidence="4">Peptidase C1A papain C-terminal domain-containing protein</fullName>
    </recommendedName>
</protein>
<gene>
    <name evidence="5" type="ORF">DYB25_007528</name>
    <name evidence="6" type="ORF">DYB26_005444</name>
</gene>
<evidence type="ECO:0000313" key="7">
    <source>
        <dbReference type="Proteomes" id="UP000266239"/>
    </source>
</evidence>
<evidence type="ECO:0000256" key="3">
    <source>
        <dbReference type="SAM" id="MobiDB-lite"/>
    </source>
</evidence>
<dbReference type="Pfam" id="PF00112">
    <property type="entry name" value="Peptidase_C1"/>
    <property type="match status" value="1"/>
</dbReference>
<dbReference type="CDD" id="cd02248">
    <property type="entry name" value="Peptidase_C1A"/>
    <property type="match status" value="1"/>
</dbReference>
<organism evidence="5 7">
    <name type="scientific">Aphanomyces astaci</name>
    <name type="common">Crayfish plague agent</name>
    <dbReference type="NCBI Taxonomy" id="112090"/>
    <lineage>
        <taxon>Eukaryota</taxon>
        <taxon>Sar</taxon>
        <taxon>Stramenopiles</taxon>
        <taxon>Oomycota</taxon>
        <taxon>Saprolegniomycetes</taxon>
        <taxon>Saprolegniales</taxon>
        <taxon>Verrucalvaceae</taxon>
        <taxon>Aphanomyces</taxon>
    </lineage>
</organism>
<evidence type="ECO:0000313" key="5">
    <source>
        <dbReference type="EMBL" id="RHY16932.1"/>
    </source>
</evidence>
<dbReference type="PROSITE" id="PS00139">
    <property type="entry name" value="THIOL_PROTEASE_CYS"/>
    <property type="match status" value="1"/>
</dbReference>
<dbReference type="PANTHER" id="PTHR12411">
    <property type="entry name" value="CYSTEINE PROTEASE FAMILY C1-RELATED"/>
    <property type="match status" value="1"/>
</dbReference>
<dbReference type="EMBL" id="QUTF01011236">
    <property type="protein sequence ID" value="RHZ29396.1"/>
    <property type="molecule type" value="Genomic_DNA"/>
</dbReference>
<dbReference type="EMBL" id="QUTA01005165">
    <property type="protein sequence ID" value="RHY16932.1"/>
    <property type="molecule type" value="Genomic_DNA"/>
</dbReference>
<evidence type="ECO:0000259" key="4">
    <source>
        <dbReference type="SMART" id="SM00645"/>
    </source>
</evidence>
<evidence type="ECO:0000256" key="1">
    <source>
        <dbReference type="ARBA" id="ARBA00008455"/>
    </source>
</evidence>
<dbReference type="Gene3D" id="3.90.70.10">
    <property type="entry name" value="Cysteine proteinases"/>
    <property type="match status" value="1"/>
</dbReference>
<dbReference type="InterPro" id="IPR039417">
    <property type="entry name" value="Peptidase_C1A_papain-like"/>
</dbReference>
<dbReference type="InterPro" id="IPR038765">
    <property type="entry name" value="Papain-like_cys_pep_sf"/>
</dbReference>
<feature type="compositionally biased region" description="Low complexity" evidence="3">
    <location>
        <begin position="383"/>
        <end position="398"/>
    </location>
</feature>
<dbReference type="InterPro" id="IPR000668">
    <property type="entry name" value="Peptidase_C1A_C"/>
</dbReference>
<sequence>MKASIALSTALATTASAARQSFKSLSSSDQTSLEQQLDKWKELYGSIARANGFFPRTNTESARVNGHSIDELERFHHTVQEVKRATRTNPKAEFSPFNQFALMTDEEFKGMLMKSFAGQNVTDAAPLLELANERASEADWSTSKCNSPVPNQGQCGSCWAFATIGVVETAHCIATGELLDLSEQQLISCSTNGGNNGCNGGNPPEALGWVQQGVCTEESYPYTSGKGGQTGTCENSCTKKKLSIGKTKYTSGEGSLMTVLESQPATVVVQSANEVWRNYKSGIVSQCPGAQSDHAVIAVGYNDDYFKIKNSWGTEWGDKGYIYLKRGMTEKGTCNVAQRIAYPELTGSTPSSNTTPSSSQQHTQSTRKPSSPPPKNSTDSAMTPSSSKPSYPTRKPSSSSPPPKNSTDSAMTPSSSKPSYPTRKPSSSSPPPKNSTDSAMTP</sequence>
<feature type="compositionally biased region" description="Low complexity" evidence="3">
    <location>
        <begin position="346"/>
        <end position="366"/>
    </location>
</feature>
<dbReference type="GO" id="GO:0006508">
    <property type="term" value="P:proteolysis"/>
    <property type="evidence" value="ECO:0007669"/>
    <property type="project" value="InterPro"/>
</dbReference>